<dbReference type="InterPro" id="IPR000276">
    <property type="entry name" value="GPCR_Rhodpsn"/>
</dbReference>
<keyword evidence="9" id="KW-1185">Reference proteome</keyword>
<dbReference type="Proteomes" id="UP000749559">
    <property type="component" value="Unassembled WGS sequence"/>
</dbReference>
<evidence type="ECO:0000256" key="7">
    <source>
        <dbReference type="ARBA" id="ARBA00023224"/>
    </source>
</evidence>
<dbReference type="PANTHER" id="PTHR24243">
    <property type="entry name" value="G-PROTEIN COUPLED RECEPTOR"/>
    <property type="match status" value="1"/>
</dbReference>
<dbReference type="PROSITE" id="PS50262">
    <property type="entry name" value="G_PROTEIN_RECEP_F1_2"/>
    <property type="match status" value="1"/>
</dbReference>
<keyword evidence="6" id="KW-0675">Receptor</keyword>
<accession>A0A8J1U239</accession>
<dbReference type="EMBL" id="CAIIXF020000006">
    <property type="protein sequence ID" value="CAH1786027.1"/>
    <property type="molecule type" value="Genomic_DNA"/>
</dbReference>
<dbReference type="GO" id="GO:0005886">
    <property type="term" value="C:plasma membrane"/>
    <property type="evidence" value="ECO:0007669"/>
    <property type="project" value="TreeGrafter"/>
</dbReference>
<keyword evidence="3" id="KW-1133">Transmembrane helix</keyword>
<reference evidence="8" key="1">
    <citation type="submission" date="2022-03" db="EMBL/GenBank/DDBJ databases">
        <authorList>
            <person name="Martin C."/>
        </authorList>
    </citation>
    <scope>NUCLEOTIDE SEQUENCE</scope>
</reference>
<evidence type="ECO:0000256" key="5">
    <source>
        <dbReference type="ARBA" id="ARBA00023136"/>
    </source>
</evidence>
<dbReference type="PRINTS" id="PR00237">
    <property type="entry name" value="GPCRRHODOPSN"/>
</dbReference>
<evidence type="ECO:0000313" key="8">
    <source>
        <dbReference type="EMBL" id="CAH1786027.1"/>
    </source>
</evidence>
<evidence type="ECO:0000256" key="4">
    <source>
        <dbReference type="ARBA" id="ARBA00023040"/>
    </source>
</evidence>
<dbReference type="OrthoDB" id="10040416at2759"/>
<evidence type="ECO:0000256" key="6">
    <source>
        <dbReference type="ARBA" id="ARBA00023170"/>
    </source>
</evidence>
<dbReference type="Pfam" id="PF00001">
    <property type="entry name" value="7tm_1"/>
    <property type="match status" value="1"/>
</dbReference>
<comment type="subcellular location">
    <subcellularLocation>
        <location evidence="1">Membrane</location>
        <topology evidence="1">Multi-pass membrane protein</topology>
    </subcellularLocation>
</comment>
<dbReference type="CDD" id="cd14978">
    <property type="entry name" value="7tmA_FMRFamide_R-like"/>
    <property type="match status" value="1"/>
</dbReference>
<dbReference type="SUPFAM" id="SSF81321">
    <property type="entry name" value="Family A G protein-coupled receptor-like"/>
    <property type="match status" value="1"/>
</dbReference>
<evidence type="ECO:0000256" key="3">
    <source>
        <dbReference type="ARBA" id="ARBA00022989"/>
    </source>
</evidence>
<dbReference type="GO" id="GO:0004930">
    <property type="term" value="F:G protein-coupled receptor activity"/>
    <property type="evidence" value="ECO:0007669"/>
    <property type="project" value="UniProtKB-KW"/>
</dbReference>
<comment type="caution">
    <text evidence="8">The sequence shown here is derived from an EMBL/GenBank/DDBJ whole genome shotgun (WGS) entry which is preliminary data.</text>
</comment>
<dbReference type="PANTHER" id="PTHR24243:SF230">
    <property type="entry name" value="G-PROTEIN COUPLED RECEPTORS FAMILY 1 PROFILE DOMAIN-CONTAINING PROTEIN"/>
    <property type="match status" value="1"/>
</dbReference>
<keyword evidence="5" id="KW-0472">Membrane</keyword>
<gene>
    <name evidence="8" type="ORF">OFUS_LOCUS11995</name>
</gene>
<protein>
    <submittedName>
        <fullName evidence="8">Uncharacterized protein</fullName>
    </submittedName>
</protein>
<keyword evidence="2" id="KW-0812">Transmembrane</keyword>
<sequence>MDMDTLNGSVSTGISSNLTLIISTSIMASEESIGMSSNSMLTSTSSLITSSNLTADSVLTSVISNVTSTDSAAPTLSLLQHIPSSNQSLYPEYRIARMLGLYCPPVIILLGLIGNSLTFWLLCRSPLKYSSTSVYLRVLSIVDSLVLVIALVRLWIMELSLELTGQRFDLKEISAATCQVFYFLIYFLVQLSAWILVGVSFERIIAVWLPFKAKQLNTQRNSVKFLCVVSVCFAVLDAHIFFTMTKSEEEHDINDIGSVYRKNRCTFSNEKYYPFIPIIWTTIDSCLACFVPFIIMLTSNLLIIYKITKRDRRYNNYATESSSQHGNKRSSSMTLILLSVNFTFLITTAPLNVWFILKDSTGKVHLGLEGKLRIELINDVLLYFMYLNNAVNFLLYCFAGPKFRQELKRACGYVNESPTAA</sequence>
<name>A0A8J1U239_OWEFU</name>
<dbReference type="AlphaFoldDB" id="A0A8J1U239"/>
<dbReference type="InterPro" id="IPR017452">
    <property type="entry name" value="GPCR_Rhodpsn_7TM"/>
</dbReference>
<evidence type="ECO:0000313" key="9">
    <source>
        <dbReference type="Proteomes" id="UP000749559"/>
    </source>
</evidence>
<evidence type="ECO:0000256" key="2">
    <source>
        <dbReference type="ARBA" id="ARBA00022692"/>
    </source>
</evidence>
<dbReference type="Gene3D" id="1.20.1070.10">
    <property type="entry name" value="Rhodopsin 7-helix transmembrane proteins"/>
    <property type="match status" value="1"/>
</dbReference>
<proteinExistence type="predicted"/>
<organism evidence="8 9">
    <name type="scientific">Owenia fusiformis</name>
    <name type="common">Polychaete worm</name>
    <dbReference type="NCBI Taxonomy" id="6347"/>
    <lineage>
        <taxon>Eukaryota</taxon>
        <taxon>Metazoa</taxon>
        <taxon>Spiralia</taxon>
        <taxon>Lophotrochozoa</taxon>
        <taxon>Annelida</taxon>
        <taxon>Polychaeta</taxon>
        <taxon>Sedentaria</taxon>
        <taxon>Canalipalpata</taxon>
        <taxon>Sabellida</taxon>
        <taxon>Oweniida</taxon>
        <taxon>Oweniidae</taxon>
        <taxon>Owenia</taxon>
    </lineage>
</organism>
<keyword evidence="7" id="KW-0807">Transducer</keyword>
<keyword evidence="4" id="KW-0297">G-protein coupled receptor</keyword>
<evidence type="ECO:0000256" key="1">
    <source>
        <dbReference type="ARBA" id="ARBA00004141"/>
    </source>
</evidence>